<dbReference type="AlphaFoldDB" id="A0ABC8QV60"/>
<evidence type="ECO:0000313" key="4">
    <source>
        <dbReference type="Proteomes" id="UP001642360"/>
    </source>
</evidence>
<keyword evidence="4" id="KW-1185">Reference proteome</keyword>
<proteinExistence type="predicted"/>
<dbReference type="Proteomes" id="UP001642360">
    <property type="component" value="Unassembled WGS sequence"/>
</dbReference>
<reference evidence="3 4" key="1">
    <citation type="submission" date="2024-02" db="EMBL/GenBank/DDBJ databases">
        <authorList>
            <person name="Vignale AGUSTIN F."/>
            <person name="Sosa J E."/>
            <person name="Modenutti C."/>
        </authorList>
    </citation>
    <scope>NUCLEOTIDE SEQUENCE [LARGE SCALE GENOMIC DNA]</scope>
</reference>
<keyword evidence="2" id="KW-0520">NAD</keyword>
<name>A0ABC8QV60_9AQUA</name>
<keyword evidence="1" id="KW-0521">NADP</keyword>
<organism evidence="3 4">
    <name type="scientific">Ilex paraguariensis</name>
    <name type="common">yerba mate</name>
    <dbReference type="NCBI Taxonomy" id="185542"/>
    <lineage>
        <taxon>Eukaryota</taxon>
        <taxon>Viridiplantae</taxon>
        <taxon>Streptophyta</taxon>
        <taxon>Embryophyta</taxon>
        <taxon>Tracheophyta</taxon>
        <taxon>Spermatophyta</taxon>
        <taxon>Magnoliopsida</taxon>
        <taxon>eudicotyledons</taxon>
        <taxon>Gunneridae</taxon>
        <taxon>Pentapetalae</taxon>
        <taxon>asterids</taxon>
        <taxon>campanulids</taxon>
        <taxon>Aquifoliales</taxon>
        <taxon>Aquifoliaceae</taxon>
        <taxon>Ilex</taxon>
    </lineage>
</organism>
<evidence type="ECO:0000256" key="1">
    <source>
        <dbReference type="ARBA" id="ARBA00022857"/>
    </source>
</evidence>
<sequence>MDKLPLVKSLVENLADNLDVPVSWKIRVFARYNKLCPNVGRCWLLSFGSAWPNKEMKKMGRNSGPTRISSRLLKMLSESRSSLTEIFSTGLEQTSADGILSAESLLENPALFAGFRTAEWEDGKLDQADLLVEHLNLCEKYPVPWRIIRGHVHKLLGEWFRINPHVRDNLNAQSKLTFEFLYDMVGELGELGVRIPPLNVKGSHVERVSANGIAA</sequence>
<evidence type="ECO:0000256" key="2">
    <source>
        <dbReference type="ARBA" id="ARBA00023027"/>
    </source>
</evidence>
<gene>
    <name evidence="3" type="ORF">ILEXP_LOCUS657</name>
</gene>
<dbReference type="PANTHER" id="PTHR11082:SF5">
    <property type="entry name" value="TRNA-DIHYDROURIDINE(16_17) SYNTHASE [NAD(P)(+)]-LIKE"/>
    <property type="match status" value="1"/>
</dbReference>
<protein>
    <submittedName>
        <fullName evidence="3">Uncharacterized protein</fullName>
    </submittedName>
</protein>
<accession>A0ABC8QV60</accession>
<evidence type="ECO:0000313" key="3">
    <source>
        <dbReference type="EMBL" id="CAK9133737.1"/>
    </source>
</evidence>
<dbReference type="PANTHER" id="PTHR11082">
    <property type="entry name" value="TRNA-DIHYDROURIDINE SYNTHASE"/>
    <property type="match status" value="1"/>
</dbReference>
<dbReference type="EMBL" id="CAUOFW020000148">
    <property type="protein sequence ID" value="CAK9133737.1"/>
    <property type="molecule type" value="Genomic_DNA"/>
</dbReference>
<comment type="caution">
    <text evidence="3">The sequence shown here is derived from an EMBL/GenBank/DDBJ whole genome shotgun (WGS) entry which is preliminary data.</text>
</comment>